<sequence length="63" mass="7545">MASEEVGYYYLLPYCVPEQFQYTLNSLYIFVLFFVLLLTPSVFSYYSILTEFYSIINTYTTNF</sequence>
<proteinExistence type="predicted"/>
<evidence type="ECO:0000313" key="2">
    <source>
        <dbReference type="EMBL" id="CDW21789.1"/>
    </source>
</evidence>
<feature type="transmembrane region" description="Helical" evidence="1">
    <location>
        <begin position="27"/>
        <end position="48"/>
    </location>
</feature>
<keyword evidence="1" id="KW-1133">Transmembrane helix</keyword>
<reference evidence="2" key="1">
    <citation type="submission" date="2014-05" db="EMBL/GenBank/DDBJ databases">
        <authorList>
            <person name="Chronopoulou M."/>
        </authorList>
    </citation>
    <scope>NUCLEOTIDE SEQUENCE</scope>
    <source>
        <tissue evidence="2">Whole organism</tissue>
    </source>
</reference>
<accession>A0A0K2T6T6</accession>
<dbReference type="EMBL" id="HACA01004428">
    <property type="protein sequence ID" value="CDW21789.1"/>
    <property type="molecule type" value="Transcribed_RNA"/>
</dbReference>
<evidence type="ECO:0000256" key="1">
    <source>
        <dbReference type="SAM" id="Phobius"/>
    </source>
</evidence>
<name>A0A0K2T6T6_LEPSM</name>
<keyword evidence="1" id="KW-0472">Membrane</keyword>
<organism evidence="2">
    <name type="scientific">Lepeophtheirus salmonis</name>
    <name type="common">Salmon louse</name>
    <name type="synonym">Caligus salmonis</name>
    <dbReference type="NCBI Taxonomy" id="72036"/>
    <lineage>
        <taxon>Eukaryota</taxon>
        <taxon>Metazoa</taxon>
        <taxon>Ecdysozoa</taxon>
        <taxon>Arthropoda</taxon>
        <taxon>Crustacea</taxon>
        <taxon>Multicrustacea</taxon>
        <taxon>Hexanauplia</taxon>
        <taxon>Copepoda</taxon>
        <taxon>Siphonostomatoida</taxon>
        <taxon>Caligidae</taxon>
        <taxon>Lepeophtheirus</taxon>
    </lineage>
</organism>
<dbReference type="AlphaFoldDB" id="A0A0K2T6T6"/>
<protein>
    <submittedName>
        <fullName evidence="2">Uncharacterized protein</fullName>
    </submittedName>
</protein>
<keyword evidence="1" id="KW-0812">Transmembrane</keyword>